<evidence type="ECO:0000256" key="1">
    <source>
        <dbReference type="ARBA" id="ARBA00006479"/>
    </source>
</evidence>
<comment type="similarity">
    <text evidence="1">Belongs to the ROK (NagC/XylR) family.</text>
</comment>
<dbReference type="AlphaFoldDB" id="A0A6F8Z0U2"/>
<protein>
    <recommendedName>
        <fullName evidence="4">Glucokinase</fullName>
    </recommendedName>
</protein>
<dbReference type="Gene3D" id="3.30.420.40">
    <property type="match status" value="2"/>
</dbReference>
<dbReference type="Pfam" id="PF00480">
    <property type="entry name" value="ROK"/>
    <property type="match status" value="1"/>
</dbReference>
<reference evidence="2 3" key="1">
    <citation type="submission" date="2020-03" db="EMBL/GenBank/DDBJ databases">
        <title>Whole genome shotgun sequence of Phytohabitans suffuscus NBRC 105367.</title>
        <authorList>
            <person name="Komaki H."/>
            <person name="Tamura T."/>
        </authorList>
    </citation>
    <scope>NUCLEOTIDE SEQUENCE [LARGE SCALE GENOMIC DNA]</scope>
    <source>
        <strain evidence="2 3">NBRC 105367</strain>
    </source>
</reference>
<dbReference type="KEGG" id="psuu:Psuf_092570"/>
<dbReference type="Proteomes" id="UP000503011">
    <property type="component" value="Chromosome"/>
</dbReference>
<sequence>MRALLPAAHGLVAGRPVAGVGVSFGGHVSLSAPPALRSLHVPGWLEVPLTTRLERALDAPVLVANDAEAAARGEHACIPAGQRDLDLVYLTISTGVGGALLLRGRPHRGRNGLAGEVGHIRLRDTGTCSCGGEGHLEAFASGPAIARAAAEAVRRDPTHPTSLRTVLDQDGALTARDVDASARGGDSLAAAVLAEAGDLVGRAAAMIGLLLDPDVILVGGGVSQAGDAFWEPLRAAVRADVLRHVLVRPALLGPDSALRGALELAADAATAADERRRPLAVAP</sequence>
<dbReference type="EMBL" id="AP022871">
    <property type="protein sequence ID" value="BCB91944.1"/>
    <property type="molecule type" value="Genomic_DNA"/>
</dbReference>
<dbReference type="PROSITE" id="PS01125">
    <property type="entry name" value="ROK"/>
    <property type="match status" value="1"/>
</dbReference>
<dbReference type="InterPro" id="IPR049874">
    <property type="entry name" value="ROK_cs"/>
</dbReference>
<dbReference type="InterPro" id="IPR043129">
    <property type="entry name" value="ATPase_NBD"/>
</dbReference>
<proteinExistence type="inferred from homology"/>
<dbReference type="PANTHER" id="PTHR18964">
    <property type="entry name" value="ROK (REPRESSOR, ORF, KINASE) FAMILY"/>
    <property type="match status" value="1"/>
</dbReference>
<gene>
    <name evidence="2" type="ORF">Psuf_092570</name>
</gene>
<evidence type="ECO:0000313" key="3">
    <source>
        <dbReference type="Proteomes" id="UP000503011"/>
    </source>
</evidence>
<accession>A0A6F8Z0U2</accession>
<dbReference type="PANTHER" id="PTHR18964:SF173">
    <property type="entry name" value="GLUCOKINASE"/>
    <property type="match status" value="1"/>
</dbReference>
<reference evidence="2 3" key="2">
    <citation type="submission" date="2020-03" db="EMBL/GenBank/DDBJ databases">
        <authorList>
            <person name="Ichikawa N."/>
            <person name="Kimura A."/>
            <person name="Kitahashi Y."/>
            <person name="Uohara A."/>
        </authorList>
    </citation>
    <scope>NUCLEOTIDE SEQUENCE [LARGE SCALE GENOMIC DNA]</scope>
    <source>
        <strain evidence="2 3">NBRC 105367</strain>
    </source>
</reference>
<evidence type="ECO:0008006" key="4">
    <source>
        <dbReference type="Google" id="ProtNLM"/>
    </source>
</evidence>
<keyword evidence="3" id="KW-1185">Reference proteome</keyword>
<dbReference type="InterPro" id="IPR000600">
    <property type="entry name" value="ROK"/>
</dbReference>
<evidence type="ECO:0000313" key="2">
    <source>
        <dbReference type="EMBL" id="BCB91944.1"/>
    </source>
</evidence>
<dbReference type="RefSeq" id="WP_232076005.1">
    <property type="nucleotide sequence ID" value="NZ_AP022871.1"/>
</dbReference>
<dbReference type="SUPFAM" id="SSF53067">
    <property type="entry name" value="Actin-like ATPase domain"/>
    <property type="match status" value="1"/>
</dbReference>
<organism evidence="2 3">
    <name type="scientific">Phytohabitans suffuscus</name>
    <dbReference type="NCBI Taxonomy" id="624315"/>
    <lineage>
        <taxon>Bacteria</taxon>
        <taxon>Bacillati</taxon>
        <taxon>Actinomycetota</taxon>
        <taxon>Actinomycetes</taxon>
        <taxon>Micromonosporales</taxon>
        <taxon>Micromonosporaceae</taxon>
    </lineage>
</organism>
<name>A0A6F8Z0U2_9ACTN</name>